<comment type="caution">
    <text evidence="13">The sequence shown here is derived from an EMBL/GenBank/DDBJ whole genome shotgun (WGS) entry which is preliminary data.</text>
</comment>
<keyword evidence="4" id="KW-0677">Repeat</keyword>
<keyword evidence="5 11" id="KW-1133">Transmembrane helix</keyword>
<keyword evidence="9" id="KW-0325">Glycoprotein</keyword>
<dbReference type="Proteomes" id="UP000708208">
    <property type="component" value="Unassembled WGS sequence"/>
</dbReference>
<gene>
    <name evidence="13" type="ORF">AFUS01_LOCUS41523</name>
</gene>
<evidence type="ECO:0000256" key="10">
    <source>
        <dbReference type="ARBA" id="ARBA00023303"/>
    </source>
</evidence>
<evidence type="ECO:0000256" key="8">
    <source>
        <dbReference type="ARBA" id="ARBA00023136"/>
    </source>
</evidence>
<dbReference type="GO" id="GO:0005216">
    <property type="term" value="F:monoatomic ion channel activity"/>
    <property type="evidence" value="ECO:0007669"/>
    <property type="project" value="InterPro"/>
</dbReference>
<dbReference type="InterPro" id="IPR052076">
    <property type="entry name" value="TRP_cation_channel"/>
</dbReference>
<keyword evidence="10" id="KW-0407">Ion channel</keyword>
<dbReference type="PANTHER" id="PTHR47143">
    <property type="entry name" value="TRANSIENT RECEPTOR POTENTIAL CATION CHANNEL PROTEIN PAINLESS"/>
    <property type="match status" value="1"/>
</dbReference>
<evidence type="ECO:0000259" key="12">
    <source>
        <dbReference type="Pfam" id="PF00520"/>
    </source>
</evidence>
<protein>
    <recommendedName>
        <fullName evidence="12">Ion transport domain-containing protein</fullName>
    </recommendedName>
</protein>
<keyword evidence="7" id="KW-0406">Ion transport</keyword>
<keyword evidence="3 11" id="KW-0812">Transmembrane</keyword>
<evidence type="ECO:0000256" key="6">
    <source>
        <dbReference type="ARBA" id="ARBA00023043"/>
    </source>
</evidence>
<evidence type="ECO:0000256" key="5">
    <source>
        <dbReference type="ARBA" id="ARBA00022989"/>
    </source>
</evidence>
<dbReference type="PANTHER" id="PTHR47143:SF1">
    <property type="entry name" value="ION_TRANS DOMAIN-CONTAINING PROTEIN"/>
    <property type="match status" value="1"/>
</dbReference>
<dbReference type="EMBL" id="CAJVCH010562117">
    <property type="protein sequence ID" value="CAG7831798.1"/>
    <property type="molecule type" value="Genomic_DNA"/>
</dbReference>
<evidence type="ECO:0000256" key="11">
    <source>
        <dbReference type="SAM" id="Phobius"/>
    </source>
</evidence>
<sequence>MIQMSPVPFVALYLEMLFKTFERIVIAVLILSPLFLGFFFSFRILLTKEHISWFQLMTMIVGDSNYEDMMDEDRGFFYEIVAYFFFSAFILLVIIVVLNLLIGLAVSDVQKLKTYAQVTNLGNKVRSFYVADGFFGEGSKNLVKTKGWVFKLQHLNNNAKFKLSSALRVELLELARVRGCKGTTESKIDTHKTVNIPMEDVTYC</sequence>
<evidence type="ECO:0000313" key="14">
    <source>
        <dbReference type="Proteomes" id="UP000708208"/>
    </source>
</evidence>
<dbReference type="Pfam" id="PF00520">
    <property type="entry name" value="Ion_trans"/>
    <property type="match status" value="1"/>
</dbReference>
<evidence type="ECO:0000256" key="3">
    <source>
        <dbReference type="ARBA" id="ARBA00022692"/>
    </source>
</evidence>
<dbReference type="InterPro" id="IPR005821">
    <property type="entry name" value="Ion_trans_dom"/>
</dbReference>
<keyword evidence="6" id="KW-0040">ANK repeat</keyword>
<organism evidence="13 14">
    <name type="scientific">Allacma fusca</name>
    <dbReference type="NCBI Taxonomy" id="39272"/>
    <lineage>
        <taxon>Eukaryota</taxon>
        <taxon>Metazoa</taxon>
        <taxon>Ecdysozoa</taxon>
        <taxon>Arthropoda</taxon>
        <taxon>Hexapoda</taxon>
        <taxon>Collembola</taxon>
        <taxon>Symphypleona</taxon>
        <taxon>Sminthuridae</taxon>
        <taxon>Allacma</taxon>
    </lineage>
</organism>
<evidence type="ECO:0000256" key="2">
    <source>
        <dbReference type="ARBA" id="ARBA00022448"/>
    </source>
</evidence>
<feature type="domain" description="Ion transport" evidence="12">
    <location>
        <begin position="53"/>
        <end position="115"/>
    </location>
</feature>
<dbReference type="GO" id="GO:1902495">
    <property type="term" value="C:transmembrane transporter complex"/>
    <property type="evidence" value="ECO:0007669"/>
    <property type="project" value="TreeGrafter"/>
</dbReference>
<evidence type="ECO:0000256" key="4">
    <source>
        <dbReference type="ARBA" id="ARBA00022737"/>
    </source>
</evidence>
<comment type="subcellular location">
    <subcellularLocation>
        <location evidence="1">Membrane</location>
        <topology evidence="1">Multi-pass membrane protein</topology>
    </subcellularLocation>
</comment>
<proteinExistence type="predicted"/>
<accession>A0A8J2LAM5</accession>
<keyword evidence="14" id="KW-1185">Reference proteome</keyword>
<dbReference type="AlphaFoldDB" id="A0A8J2LAM5"/>
<keyword evidence="2" id="KW-0813">Transport</keyword>
<feature type="transmembrane region" description="Helical" evidence="11">
    <location>
        <begin position="24"/>
        <end position="46"/>
    </location>
</feature>
<keyword evidence="8 11" id="KW-0472">Membrane</keyword>
<evidence type="ECO:0000256" key="1">
    <source>
        <dbReference type="ARBA" id="ARBA00004141"/>
    </source>
</evidence>
<reference evidence="13" key="1">
    <citation type="submission" date="2021-06" db="EMBL/GenBank/DDBJ databases">
        <authorList>
            <person name="Hodson N. C."/>
            <person name="Mongue J. A."/>
            <person name="Jaron S. K."/>
        </authorList>
    </citation>
    <scope>NUCLEOTIDE SEQUENCE</scope>
</reference>
<name>A0A8J2LAM5_9HEXA</name>
<evidence type="ECO:0000256" key="9">
    <source>
        <dbReference type="ARBA" id="ARBA00023180"/>
    </source>
</evidence>
<evidence type="ECO:0000313" key="13">
    <source>
        <dbReference type="EMBL" id="CAG7831798.1"/>
    </source>
</evidence>
<evidence type="ECO:0000256" key="7">
    <source>
        <dbReference type="ARBA" id="ARBA00023065"/>
    </source>
</evidence>
<feature type="transmembrane region" description="Helical" evidence="11">
    <location>
        <begin position="80"/>
        <end position="106"/>
    </location>
</feature>